<gene>
    <name evidence="2" type="ORF">QYT958_LOCUS41855</name>
    <name evidence="1" type="ORF">UJA718_LOCUS44139</name>
</gene>
<proteinExistence type="predicted"/>
<dbReference type="Proteomes" id="UP000663848">
    <property type="component" value="Unassembled WGS sequence"/>
</dbReference>
<organism evidence="2 3">
    <name type="scientific">Rotaria socialis</name>
    <dbReference type="NCBI Taxonomy" id="392032"/>
    <lineage>
        <taxon>Eukaryota</taxon>
        <taxon>Metazoa</taxon>
        <taxon>Spiralia</taxon>
        <taxon>Gnathifera</taxon>
        <taxon>Rotifera</taxon>
        <taxon>Eurotatoria</taxon>
        <taxon>Bdelloidea</taxon>
        <taxon>Philodinida</taxon>
        <taxon>Philodinidae</taxon>
        <taxon>Rotaria</taxon>
    </lineage>
</organism>
<comment type="caution">
    <text evidence="2">The sequence shown here is derived from an EMBL/GenBank/DDBJ whole genome shotgun (WGS) entry which is preliminary data.</text>
</comment>
<evidence type="ECO:0000313" key="1">
    <source>
        <dbReference type="EMBL" id="CAF4867622.1"/>
    </source>
</evidence>
<sequence>MQTDAQRPASAVDTQNNLFMIRQTLTDESRGDTSQINEE</sequence>
<protein>
    <submittedName>
        <fullName evidence="2">Uncharacterized protein</fullName>
    </submittedName>
</protein>
<keyword evidence="4" id="KW-1185">Reference proteome</keyword>
<evidence type="ECO:0000313" key="3">
    <source>
        <dbReference type="Proteomes" id="UP000663848"/>
    </source>
</evidence>
<reference evidence="2" key="1">
    <citation type="submission" date="2021-02" db="EMBL/GenBank/DDBJ databases">
        <authorList>
            <person name="Nowell W R."/>
        </authorList>
    </citation>
    <scope>NUCLEOTIDE SEQUENCE</scope>
</reference>
<dbReference type="AlphaFoldDB" id="A0A822CME5"/>
<evidence type="ECO:0000313" key="4">
    <source>
        <dbReference type="Proteomes" id="UP000663873"/>
    </source>
</evidence>
<dbReference type="EMBL" id="CAJOBP010066348">
    <property type="protein sequence ID" value="CAF4867622.1"/>
    <property type="molecule type" value="Genomic_DNA"/>
</dbReference>
<accession>A0A822CME5</accession>
<dbReference type="Proteomes" id="UP000663873">
    <property type="component" value="Unassembled WGS sequence"/>
</dbReference>
<name>A0A822CME5_9BILA</name>
<feature type="non-terminal residue" evidence="2">
    <location>
        <position position="1"/>
    </location>
</feature>
<dbReference type="EMBL" id="CAJOBR010049724">
    <property type="protein sequence ID" value="CAF5047840.1"/>
    <property type="molecule type" value="Genomic_DNA"/>
</dbReference>
<evidence type="ECO:0000313" key="2">
    <source>
        <dbReference type="EMBL" id="CAF5047840.1"/>
    </source>
</evidence>